<feature type="region of interest" description="Disordered" evidence="1">
    <location>
        <begin position="202"/>
        <end position="249"/>
    </location>
</feature>
<keyword evidence="2" id="KW-0812">Transmembrane</keyword>
<keyword evidence="2" id="KW-0472">Membrane</keyword>
<name>A0A161VJA5_9PEZI</name>
<dbReference type="EMBL" id="LFIV01000079">
    <property type="protein sequence ID" value="KZL71084.1"/>
    <property type="molecule type" value="Genomic_DNA"/>
</dbReference>
<evidence type="ECO:0000256" key="1">
    <source>
        <dbReference type="SAM" id="MobiDB-lite"/>
    </source>
</evidence>
<feature type="compositionally biased region" description="Pro residues" evidence="1">
    <location>
        <begin position="164"/>
        <end position="176"/>
    </location>
</feature>
<dbReference type="AlphaFoldDB" id="A0A161VJA5"/>
<proteinExistence type="predicted"/>
<feature type="compositionally biased region" description="Low complexity" evidence="1">
    <location>
        <begin position="211"/>
        <end position="232"/>
    </location>
</feature>
<dbReference type="STRING" id="708197.A0A161VJA5"/>
<dbReference type="OrthoDB" id="5235700at2759"/>
<dbReference type="Proteomes" id="UP000076552">
    <property type="component" value="Unassembled WGS sequence"/>
</dbReference>
<gene>
    <name evidence="3" type="ORF">CT0861_03013</name>
</gene>
<feature type="transmembrane region" description="Helical" evidence="2">
    <location>
        <begin position="26"/>
        <end position="46"/>
    </location>
</feature>
<keyword evidence="2" id="KW-1133">Transmembrane helix</keyword>
<protein>
    <submittedName>
        <fullName evidence="3">Uncharacterized protein</fullName>
    </submittedName>
</protein>
<comment type="caution">
    <text evidence="3">The sequence shown here is derived from an EMBL/GenBank/DDBJ whole genome shotgun (WGS) entry which is preliminary data.</text>
</comment>
<organism evidence="3 4">
    <name type="scientific">Colletotrichum tofieldiae</name>
    <dbReference type="NCBI Taxonomy" id="708197"/>
    <lineage>
        <taxon>Eukaryota</taxon>
        <taxon>Fungi</taxon>
        <taxon>Dikarya</taxon>
        <taxon>Ascomycota</taxon>
        <taxon>Pezizomycotina</taxon>
        <taxon>Sordariomycetes</taxon>
        <taxon>Hypocreomycetidae</taxon>
        <taxon>Glomerellales</taxon>
        <taxon>Glomerellaceae</taxon>
        <taxon>Colletotrichum</taxon>
        <taxon>Colletotrichum spaethianum species complex</taxon>
    </lineage>
</organism>
<reference evidence="3 4" key="1">
    <citation type="submission" date="2015-06" db="EMBL/GenBank/DDBJ databases">
        <title>Survival trade-offs in plant roots during colonization by closely related pathogenic and mutualistic fungi.</title>
        <authorList>
            <person name="Hacquard S."/>
            <person name="Kracher B."/>
            <person name="Hiruma K."/>
            <person name="Weinman A."/>
            <person name="Muench P."/>
            <person name="Garrido Oter R."/>
            <person name="Ver Loren van Themaat E."/>
            <person name="Dallerey J.-F."/>
            <person name="Damm U."/>
            <person name="Henrissat B."/>
            <person name="Lespinet O."/>
            <person name="Thon M."/>
            <person name="Kemen E."/>
            <person name="McHardy A.C."/>
            <person name="Schulze-Lefert P."/>
            <person name="O'Connell R.J."/>
        </authorList>
    </citation>
    <scope>NUCLEOTIDE SEQUENCE [LARGE SCALE GENOMIC DNA]</scope>
    <source>
        <strain evidence="3 4">0861</strain>
    </source>
</reference>
<feature type="region of interest" description="Disordered" evidence="1">
    <location>
        <begin position="95"/>
        <end position="177"/>
    </location>
</feature>
<accession>A0A161VJA5</accession>
<evidence type="ECO:0000256" key="2">
    <source>
        <dbReference type="SAM" id="Phobius"/>
    </source>
</evidence>
<sequence>MPAVSHPELGLDKPPSAAPSYHHLSFSHLCTGLALLTILIILRLVACRVLSSATSKKDKVVRRHELPVDDIGRLINQQRLHHLFIQEGGWVMEEKSRGVSSSTQAAGVRSAGKPDPQVNFTTDDEKESGEAKEKGSGNDAPSCSGMFGPGKLSDLTSAGFVLSRPPPPPPLTPPELSPSVFTYDERRRSFTSGVSELDASFFEQPNPDYMSSTSTGASTATRSTHTTRSSPTPRRRSYTKTLPIGVPVPSTGPIFDEAEMTFSPSSYPPTSPLLPGPPPIYGEIRYDEATNREILVQGEIISLLDGAGAGWKRHTRVYGGGVCLACAASGDDGHHGGFYGENVLPEEKRY</sequence>
<evidence type="ECO:0000313" key="3">
    <source>
        <dbReference type="EMBL" id="KZL71084.1"/>
    </source>
</evidence>
<evidence type="ECO:0000313" key="4">
    <source>
        <dbReference type="Proteomes" id="UP000076552"/>
    </source>
</evidence>
<keyword evidence="4" id="KW-1185">Reference proteome</keyword>